<comment type="caution">
    <text evidence="3">The sequence shown here is derived from an EMBL/GenBank/DDBJ whole genome shotgun (WGS) entry which is preliminary data.</text>
</comment>
<dbReference type="AlphaFoldDB" id="A0A2M7VFW9"/>
<dbReference type="EMBL" id="PFPO01000027">
    <property type="protein sequence ID" value="PIZ99464.1"/>
    <property type="molecule type" value="Genomic_DNA"/>
</dbReference>
<gene>
    <name evidence="3" type="ORF">COX77_01610</name>
</gene>
<evidence type="ECO:0000313" key="3">
    <source>
        <dbReference type="EMBL" id="PIZ99464.1"/>
    </source>
</evidence>
<feature type="non-terminal residue" evidence="3">
    <location>
        <position position="222"/>
    </location>
</feature>
<keyword evidence="2" id="KW-0472">Membrane</keyword>
<name>A0A2M7VFW9_9BACT</name>
<reference evidence="4" key="1">
    <citation type="submission" date="2017-09" db="EMBL/GenBank/DDBJ databases">
        <title>Depth-based differentiation of microbial function through sediment-hosted aquifers and enrichment of novel symbionts in the deep terrestrial subsurface.</title>
        <authorList>
            <person name="Probst A.J."/>
            <person name="Ladd B."/>
            <person name="Jarett J.K."/>
            <person name="Geller-Mcgrath D.E."/>
            <person name="Sieber C.M.K."/>
            <person name="Emerson J.B."/>
            <person name="Anantharaman K."/>
            <person name="Thomas B.C."/>
            <person name="Malmstrom R."/>
            <person name="Stieglmeier M."/>
            <person name="Klingl A."/>
            <person name="Woyke T."/>
            <person name="Ryan C.M."/>
            <person name="Banfield J.F."/>
        </authorList>
    </citation>
    <scope>NUCLEOTIDE SEQUENCE [LARGE SCALE GENOMIC DNA]</scope>
</reference>
<sequence>MELNPRTKKIIIILIFIILVIILAYLMYLLFFQVTPEAVVINEQVQINGLPTIGNDENGQLIGNENTTNSESLTNQEKTDKQKQPEAIVETIDATSGQKVFGLTRNNTGQLQYYDQNNGQFYKYFSGQKVLMSDKIFHNVEQIAWSHNGQRAVLEYPDGANIVYDFIRQKQITLPPEMTGFSFDSTGEKIAAKVITDFPDNNWIVTANYDGSGIFFVEHLGD</sequence>
<keyword evidence="2" id="KW-0812">Transmembrane</keyword>
<dbReference type="Proteomes" id="UP000230405">
    <property type="component" value="Unassembled WGS sequence"/>
</dbReference>
<protein>
    <submittedName>
        <fullName evidence="3">Uncharacterized protein</fullName>
    </submittedName>
</protein>
<feature type="region of interest" description="Disordered" evidence="1">
    <location>
        <begin position="58"/>
        <end position="85"/>
    </location>
</feature>
<evidence type="ECO:0000313" key="4">
    <source>
        <dbReference type="Proteomes" id="UP000230405"/>
    </source>
</evidence>
<evidence type="ECO:0000256" key="2">
    <source>
        <dbReference type="SAM" id="Phobius"/>
    </source>
</evidence>
<keyword evidence="2" id="KW-1133">Transmembrane helix</keyword>
<organism evidence="3 4">
    <name type="scientific">Candidatus Komeilibacteria bacterium CG_4_10_14_0_2_um_filter_37_10</name>
    <dbReference type="NCBI Taxonomy" id="1974470"/>
    <lineage>
        <taxon>Bacteria</taxon>
        <taxon>Candidatus Komeiliibacteriota</taxon>
    </lineage>
</organism>
<dbReference type="InterPro" id="IPR036322">
    <property type="entry name" value="WD40_repeat_dom_sf"/>
</dbReference>
<feature type="transmembrane region" description="Helical" evidence="2">
    <location>
        <begin position="12"/>
        <end position="32"/>
    </location>
</feature>
<accession>A0A2M7VFW9</accession>
<dbReference type="SUPFAM" id="SSF50978">
    <property type="entry name" value="WD40 repeat-like"/>
    <property type="match status" value="1"/>
</dbReference>
<feature type="compositionally biased region" description="Low complexity" evidence="1">
    <location>
        <begin position="64"/>
        <end position="75"/>
    </location>
</feature>
<proteinExistence type="predicted"/>
<evidence type="ECO:0000256" key="1">
    <source>
        <dbReference type="SAM" id="MobiDB-lite"/>
    </source>
</evidence>